<evidence type="ECO:0000313" key="2">
    <source>
        <dbReference type="Proteomes" id="UP001367508"/>
    </source>
</evidence>
<accession>A0AAN9K0C3</accession>
<protein>
    <submittedName>
        <fullName evidence="1">Uncharacterized protein</fullName>
    </submittedName>
</protein>
<dbReference type="Proteomes" id="UP001367508">
    <property type="component" value="Unassembled WGS sequence"/>
</dbReference>
<evidence type="ECO:0000313" key="1">
    <source>
        <dbReference type="EMBL" id="KAK7307709.1"/>
    </source>
</evidence>
<organism evidence="1 2">
    <name type="scientific">Canavalia gladiata</name>
    <name type="common">Sword bean</name>
    <name type="synonym">Dolichos gladiatus</name>
    <dbReference type="NCBI Taxonomy" id="3824"/>
    <lineage>
        <taxon>Eukaryota</taxon>
        <taxon>Viridiplantae</taxon>
        <taxon>Streptophyta</taxon>
        <taxon>Embryophyta</taxon>
        <taxon>Tracheophyta</taxon>
        <taxon>Spermatophyta</taxon>
        <taxon>Magnoliopsida</taxon>
        <taxon>eudicotyledons</taxon>
        <taxon>Gunneridae</taxon>
        <taxon>Pentapetalae</taxon>
        <taxon>rosids</taxon>
        <taxon>fabids</taxon>
        <taxon>Fabales</taxon>
        <taxon>Fabaceae</taxon>
        <taxon>Papilionoideae</taxon>
        <taxon>50 kb inversion clade</taxon>
        <taxon>NPAAA clade</taxon>
        <taxon>indigoferoid/millettioid clade</taxon>
        <taxon>Phaseoleae</taxon>
        <taxon>Canavalia</taxon>
    </lineage>
</organism>
<comment type="caution">
    <text evidence="1">The sequence shown here is derived from an EMBL/GenBank/DDBJ whole genome shotgun (WGS) entry which is preliminary data.</text>
</comment>
<keyword evidence="2" id="KW-1185">Reference proteome</keyword>
<sequence>MFVTIPLILKFDGIPAPLIQCLFIVKVQNYILEFSTKSLGSSRNNVIHACYGTFVTKVDLRLSQWWLADWCSAYLFPFFICIALAKLRTRCLSSGKRSRRTINFIQSRHFSKYGMRYWPVVQFPDSVWNQTCSNAYGEQLEAYGEALSVCVSPLGFLLASPMCLILIEDGKQKVTQGQTVAYYRLFPQKEQRENHIMEVISSHSSQIQSRLLLFRHTFA</sequence>
<gene>
    <name evidence="1" type="ORF">VNO77_41021</name>
</gene>
<name>A0AAN9K0C3_CANGL</name>
<proteinExistence type="predicted"/>
<dbReference type="AlphaFoldDB" id="A0AAN9K0C3"/>
<dbReference type="EMBL" id="JAYMYQ010000010">
    <property type="protein sequence ID" value="KAK7307709.1"/>
    <property type="molecule type" value="Genomic_DNA"/>
</dbReference>
<reference evidence="1 2" key="1">
    <citation type="submission" date="2024-01" db="EMBL/GenBank/DDBJ databases">
        <title>The genomes of 5 underutilized Papilionoideae crops provide insights into root nodulation and disease resistanc.</title>
        <authorList>
            <person name="Jiang F."/>
        </authorList>
    </citation>
    <scope>NUCLEOTIDE SEQUENCE [LARGE SCALE GENOMIC DNA]</scope>
    <source>
        <strain evidence="1">LVBAO_FW01</strain>
        <tissue evidence="1">Leaves</tissue>
    </source>
</reference>